<accession>A0A1I5U738</accession>
<dbReference type="Proteomes" id="UP000199031">
    <property type="component" value="Unassembled WGS sequence"/>
</dbReference>
<evidence type="ECO:0000313" key="4">
    <source>
        <dbReference type="Proteomes" id="UP000199031"/>
    </source>
</evidence>
<dbReference type="STRING" id="1465490.SAMN05444277_10375"/>
<gene>
    <name evidence="3" type="ORF">SAMN05444277_10375</name>
</gene>
<dbReference type="InterPro" id="IPR035986">
    <property type="entry name" value="PKD_dom_sf"/>
</dbReference>
<dbReference type="InterPro" id="IPR000601">
    <property type="entry name" value="PKD_dom"/>
</dbReference>
<evidence type="ECO:0000313" key="3">
    <source>
        <dbReference type="EMBL" id="SFP90426.1"/>
    </source>
</evidence>
<feature type="chain" id="PRO_5011624848" evidence="1">
    <location>
        <begin position="24"/>
        <end position="677"/>
    </location>
</feature>
<reference evidence="3 4" key="1">
    <citation type="submission" date="2016-10" db="EMBL/GenBank/DDBJ databases">
        <authorList>
            <person name="de Groot N.N."/>
        </authorList>
    </citation>
    <scope>NUCLEOTIDE SEQUENCE [LARGE SCALE GENOMIC DNA]</scope>
    <source>
        <strain evidence="3 4">DSM 28286</strain>
    </source>
</reference>
<protein>
    <submittedName>
        <fullName evidence="3">Gliding motility-associated C-terminal domain-containing protein</fullName>
    </submittedName>
</protein>
<keyword evidence="1" id="KW-0732">Signal</keyword>
<dbReference type="SUPFAM" id="SSF49299">
    <property type="entry name" value="PKD domain"/>
    <property type="match status" value="2"/>
</dbReference>
<dbReference type="Pfam" id="PF13585">
    <property type="entry name" value="CHU_C"/>
    <property type="match status" value="1"/>
</dbReference>
<proteinExistence type="predicted"/>
<organism evidence="3 4">
    <name type="scientific">Parafilimonas terrae</name>
    <dbReference type="NCBI Taxonomy" id="1465490"/>
    <lineage>
        <taxon>Bacteria</taxon>
        <taxon>Pseudomonadati</taxon>
        <taxon>Bacteroidota</taxon>
        <taxon>Chitinophagia</taxon>
        <taxon>Chitinophagales</taxon>
        <taxon>Chitinophagaceae</taxon>
        <taxon>Parafilimonas</taxon>
    </lineage>
</organism>
<dbReference type="PROSITE" id="PS50093">
    <property type="entry name" value="PKD"/>
    <property type="match status" value="1"/>
</dbReference>
<keyword evidence="4" id="KW-1185">Reference proteome</keyword>
<dbReference type="OrthoDB" id="610082at2"/>
<dbReference type="Gene3D" id="2.60.40.10">
    <property type="entry name" value="Immunoglobulins"/>
    <property type="match status" value="2"/>
</dbReference>
<dbReference type="EMBL" id="FOXQ01000003">
    <property type="protein sequence ID" value="SFP90426.1"/>
    <property type="molecule type" value="Genomic_DNA"/>
</dbReference>
<sequence>MLGRISGLLFLLLISFLRGQGQACTTLGQTPQTAFPVCGVQTFHQSSVPTCSNHEVQVPCSDGVSYVDFNPFWYRFMCYESGTLGFVITPEDLGDDYDWQLFDITGHDPSEVYTNRALFVTGNWSGSYGVTGTSANNSNNISCASDPNAHLTTYSKMPTITEGHEYLLLISHFSGDNQSGYDLDFKGGTASIDDPLKPQMLAASANCSGQVIYIKLNKKVKCSSLAANGSDFVLTSSVAKVKLAAGINCSNSFDMDSLQVTLDKPLPPGNYTLNIQNGNDANTLLDNCANNIPPDSKISFTVYPLVPTPMDSIAPVGCAPDEIKLVFQKPMLCSSVAANGSDFVITGTAPVSIVSAAGENCNNGVSNVITVKLNKAIQTAGNFVITLKEGTDGNTIYDECSQETPAGSSLNFVTADIVSADFSYRVGLGCVNDTLFYSHDGRNQVNNWDWTFDANGTSDARDSFFVFNDYGSKHIKLYVSNDLCSDSATADILLDNELVSRFNVLPSPELCPEDPAQFVDSSIGKIVSWYWNLGDGAVTVMQNPSPKYYPYPLTRNGSTYPISLVVENDLGCFDTSYQNLEVHYSCYIAVPGAFTPNGDGLNDYLYPLNAYKADNLIFRVYNRWGQLVFETKDWTKKWDGRINGYPQAAGTYVWMLSFKNRDTGQAYSLRGTTVLIR</sequence>
<dbReference type="CDD" id="cd00146">
    <property type="entry name" value="PKD"/>
    <property type="match status" value="1"/>
</dbReference>
<feature type="signal peptide" evidence="1">
    <location>
        <begin position="1"/>
        <end position="23"/>
    </location>
</feature>
<evidence type="ECO:0000259" key="2">
    <source>
        <dbReference type="PROSITE" id="PS50093"/>
    </source>
</evidence>
<dbReference type="AlphaFoldDB" id="A0A1I5U738"/>
<evidence type="ECO:0000256" key="1">
    <source>
        <dbReference type="SAM" id="SignalP"/>
    </source>
</evidence>
<name>A0A1I5U738_9BACT</name>
<dbReference type="RefSeq" id="WP_090656446.1">
    <property type="nucleotide sequence ID" value="NZ_FOXQ01000003.1"/>
</dbReference>
<dbReference type="InterPro" id="IPR026341">
    <property type="entry name" value="T9SS_type_B"/>
</dbReference>
<dbReference type="NCBIfam" id="TIGR04131">
    <property type="entry name" value="Bac_Flav_CTERM"/>
    <property type="match status" value="1"/>
</dbReference>
<dbReference type="InterPro" id="IPR013783">
    <property type="entry name" value="Ig-like_fold"/>
</dbReference>
<feature type="domain" description="PKD" evidence="2">
    <location>
        <begin position="518"/>
        <end position="582"/>
    </location>
</feature>